<evidence type="ECO:0000256" key="3">
    <source>
        <dbReference type="ARBA" id="ARBA00022723"/>
    </source>
</evidence>
<feature type="compositionally biased region" description="Acidic residues" evidence="12">
    <location>
        <begin position="380"/>
        <end position="390"/>
    </location>
</feature>
<dbReference type="GO" id="GO:0006357">
    <property type="term" value="P:regulation of transcription by RNA polymerase II"/>
    <property type="evidence" value="ECO:0007669"/>
    <property type="project" value="TreeGrafter"/>
</dbReference>
<evidence type="ECO:0000256" key="6">
    <source>
        <dbReference type="ARBA" id="ARBA00022833"/>
    </source>
</evidence>
<keyword evidence="10" id="KW-0539">Nucleus</keyword>
<evidence type="ECO:0000256" key="4">
    <source>
        <dbReference type="ARBA" id="ARBA00022737"/>
    </source>
</evidence>
<dbReference type="Pfam" id="PF13912">
    <property type="entry name" value="zf-C2H2_6"/>
    <property type="match status" value="1"/>
</dbReference>
<evidence type="ECO:0000313" key="14">
    <source>
        <dbReference type="EMBL" id="OWA51729.1"/>
    </source>
</evidence>
<dbReference type="InterPro" id="IPR036236">
    <property type="entry name" value="Znf_C2H2_sf"/>
</dbReference>
<feature type="region of interest" description="Disordered" evidence="12">
    <location>
        <begin position="172"/>
        <end position="244"/>
    </location>
</feature>
<dbReference type="GO" id="GO:0005634">
    <property type="term" value="C:nucleus"/>
    <property type="evidence" value="ECO:0007669"/>
    <property type="project" value="UniProtKB-SubCell"/>
</dbReference>
<evidence type="ECO:0000256" key="1">
    <source>
        <dbReference type="ARBA" id="ARBA00004123"/>
    </source>
</evidence>
<dbReference type="SUPFAM" id="SSF57667">
    <property type="entry name" value="beta-beta-alpha zinc fingers"/>
    <property type="match status" value="1"/>
</dbReference>
<dbReference type="GO" id="GO:0000978">
    <property type="term" value="F:RNA polymerase II cis-regulatory region sequence-specific DNA binding"/>
    <property type="evidence" value="ECO:0007669"/>
    <property type="project" value="TreeGrafter"/>
</dbReference>
<evidence type="ECO:0000256" key="9">
    <source>
        <dbReference type="ARBA" id="ARBA00023163"/>
    </source>
</evidence>
<keyword evidence="7" id="KW-0805">Transcription regulation</keyword>
<keyword evidence="15" id="KW-1185">Reference proteome</keyword>
<accession>A0A9X6NLI8</accession>
<feature type="compositionally biased region" description="Basic and acidic residues" evidence="12">
    <location>
        <begin position="183"/>
        <end position="193"/>
    </location>
</feature>
<feature type="region of interest" description="Disordered" evidence="12">
    <location>
        <begin position="285"/>
        <end position="309"/>
    </location>
</feature>
<dbReference type="AlphaFoldDB" id="A0A9X6NLI8"/>
<feature type="compositionally biased region" description="Low complexity" evidence="12">
    <location>
        <begin position="400"/>
        <end position="409"/>
    </location>
</feature>
<evidence type="ECO:0000256" key="11">
    <source>
        <dbReference type="PROSITE-ProRule" id="PRU00042"/>
    </source>
</evidence>
<comment type="similarity">
    <text evidence="2">Belongs to the krueppel C2H2-type zinc-finger protein family.</text>
</comment>
<dbReference type="InterPro" id="IPR013087">
    <property type="entry name" value="Znf_C2H2_type"/>
</dbReference>
<feature type="compositionally biased region" description="Low complexity" evidence="12">
    <location>
        <begin position="285"/>
        <end position="299"/>
    </location>
</feature>
<name>A0A9X6NLI8_HYPEX</name>
<organism evidence="14 15">
    <name type="scientific">Hypsibius exemplaris</name>
    <name type="common">Freshwater tardigrade</name>
    <dbReference type="NCBI Taxonomy" id="2072580"/>
    <lineage>
        <taxon>Eukaryota</taxon>
        <taxon>Metazoa</taxon>
        <taxon>Ecdysozoa</taxon>
        <taxon>Tardigrada</taxon>
        <taxon>Eutardigrada</taxon>
        <taxon>Parachela</taxon>
        <taxon>Hypsibioidea</taxon>
        <taxon>Hypsibiidae</taxon>
        <taxon>Hypsibius</taxon>
    </lineage>
</organism>
<comment type="caution">
    <text evidence="14">The sequence shown here is derived from an EMBL/GenBank/DDBJ whole genome shotgun (WGS) entry which is preliminary data.</text>
</comment>
<evidence type="ECO:0000313" key="15">
    <source>
        <dbReference type="Proteomes" id="UP000192578"/>
    </source>
</evidence>
<dbReference type="PROSITE" id="PS50157">
    <property type="entry name" value="ZINC_FINGER_C2H2_2"/>
    <property type="match status" value="2"/>
</dbReference>
<dbReference type="InterPro" id="IPR050589">
    <property type="entry name" value="Ikaros_C2H2-ZF"/>
</dbReference>
<feature type="compositionally biased region" description="Low complexity" evidence="12">
    <location>
        <begin position="205"/>
        <end position="216"/>
    </location>
</feature>
<keyword evidence="4" id="KW-0677">Repeat</keyword>
<feature type="region of interest" description="Disordered" evidence="12">
    <location>
        <begin position="361"/>
        <end position="415"/>
    </location>
</feature>
<keyword evidence="9" id="KW-0804">Transcription</keyword>
<feature type="compositionally biased region" description="Basic and acidic residues" evidence="12">
    <location>
        <begin position="442"/>
        <end position="452"/>
    </location>
</feature>
<sequence length="479" mass="52990">MTHFKVIFEGTQASIPVNRYWLEPRQDCNLYTQLHWEIEQEVRSPHFSLAWKDDEDDFVALKSEAALQVALKLNPTKDPNRALHVYVRPADNNTNNNSISTNNNSISTNNVAQQLSPNGSPQFDATTCLLTPPPSFLHFMTRHLNTIGPTFLAPAMHAFNPMGSLAAIEENCHGRKDSRKRQQLMDKPEDLRKPASSSGRGKRSAPAAVVAPADDALSMFSSSMDTGGHQNQVSSTNNRDEERPSKLRTLLNAGNAASLRNAQSEVMAALLTDMPPEVPVVPLAKLPLPRSSNNNGTGMRRTRRASATRIRSGRKEYLCQECGKVCNTNQRLQSHMASHSDSRPFICEHCEKSFKHQTNLHTHKKRIHPELMIVRPATPVEEDDDAEEEESRQREPHPASPSSITAASPTVVRKKQANLDNILKKKFTCTSASSSSAGSDDSDSHLLVDHRKAAGGPASSSRRLLNRPTMSRSPSYNGM</sequence>
<proteinExistence type="inferred from homology"/>
<feature type="domain" description="C2H2-type" evidence="13">
    <location>
        <begin position="345"/>
        <end position="368"/>
    </location>
</feature>
<gene>
    <name evidence="14" type="ORF">BV898_16201</name>
</gene>
<keyword evidence="6" id="KW-0862">Zinc</keyword>
<evidence type="ECO:0000256" key="5">
    <source>
        <dbReference type="ARBA" id="ARBA00022771"/>
    </source>
</evidence>
<keyword evidence="5 11" id="KW-0863">Zinc-finger</keyword>
<dbReference type="FunFam" id="3.30.160.60:FF:000446">
    <property type="entry name" value="Zinc finger protein"/>
    <property type="match status" value="1"/>
</dbReference>
<protein>
    <recommendedName>
        <fullName evidence="13">C2H2-type domain-containing protein</fullName>
    </recommendedName>
</protein>
<dbReference type="PROSITE" id="PS00028">
    <property type="entry name" value="ZINC_FINGER_C2H2_1"/>
    <property type="match status" value="2"/>
</dbReference>
<dbReference type="FunFam" id="3.30.160.60:FF:000100">
    <property type="entry name" value="Zinc finger 45-like"/>
    <property type="match status" value="1"/>
</dbReference>
<feature type="compositionally biased region" description="Polar residues" evidence="12">
    <location>
        <begin position="458"/>
        <end position="479"/>
    </location>
</feature>
<dbReference type="GO" id="GO:0008270">
    <property type="term" value="F:zinc ion binding"/>
    <property type="evidence" value="ECO:0007669"/>
    <property type="project" value="UniProtKB-KW"/>
</dbReference>
<dbReference type="EMBL" id="MTYJ01000237">
    <property type="protein sequence ID" value="OWA51729.1"/>
    <property type="molecule type" value="Genomic_DNA"/>
</dbReference>
<dbReference type="OrthoDB" id="8117402at2759"/>
<feature type="domain" description="C2H2-type" evidence="13">
    <location>
        <begin position="317"/>
        <end position="344"/>
    </location>
</feature>
<feature type="region of interest" description="Disordered" evidence="12">
    <location>
        <begin position="428"/>
        <end position="479"/>
    </location>
</feature>
<reference evidence="15" key="1">
    <citation type="submission" date="2017-01" db="EMBL/GenBank/DDBJ databases">
        <title>Comparative genomics of anhydrobiosis in the tardigrade Hypsibius dujardini.</title>
        <authorList>
            <person name="Yoshida Y."/>
            <person name="Koutsovoulos G."/>
            <person name="Laetsch D."/>
            <person name="Stevens L."/>
            <person name="Kumar S."/>
            <person name="Horikawa D."/>
            <person name="Ishino K."/>
            <person name="Komine S."/>
            <person name="Tomita M."/>
            <person name="Blaxter M."/>
            <person name="Arakawa K."/>
        </authorList>
    </citation>
    <scope>NUCLEOTIDE SEQUENCE [LARGE SCALE GENOMIC DNA]</scope>
    <source>
        <strain evidence="15">Z151</strain>
    </source>
</reference>
<dbReference type="SMART" id="SM00355">
    <property type="entry name" value="ZnF_C2H2"/>
    <property type="match status" value="2"/>
</dbReference>
<keyword evidence="3" id="KW-0479">Metal-binding</keyword>
<comment type="subcellular location">
    <subcellularLocation>
        <location evidence="1">Nucleus</location>
    </subcellularLocation>
</comment>
<dbReference type="GO" id="GO:0003700">
    <property type="term" value="F:DNA-binding transcription factor activity"/>
    <property type="evidence" value="ECO:0007669"/>
    <property type="project" value="TreeGrafter"/>
</dbReference>
<dbReference type="Proteomes" id="UP000192578">
    <property type="component" value="Unassembled WGS sequence"/>
</dbReference>
<feature type="compositionally biased region" description="Polar residues" evidence="12">
    <location>
        <begin position="219"/>
        <end position="237"/>
    </location>
</feature>
<evidence type="ECO:0000256" key="10">
    <source>
        <dbReference type="ARBA" id="ARBA00023242"/>
    </source>
</evidence>
<evidence type="ECO:0000259" key="13">
    <source>
        <dbReference type="PROSITE" id="PS50157"/>
    </source>
</evidence>
<keyword evidence="8" id="KW-0238">DNA-binding</keyword>
<dbReference type="Pfam" id="PF00096">
    <property type="entry name" value="zf-C2H2"/>
    <property type="match status" value="1"/>
</dbReference>
<dbReference type="PANTHER" id="PTHR24404">
    <property type="entry name" value="ZINC FINGER PROTEIN"/>
    <property type="match status" value="1"/>
</dbReference>
<evidence type="ECO:0000256" key="7">
    <source>
        <dbReference type="ARBA" id="ARBA00023015"/>
    </source>
</evidence>
<dbReference type="Gene3D" id="3.30.160.60">
    <property type="entry name" value="Classic Zinc Finger"/>
    <property type="match status" value="1"/>
</dbReference>
<evidence type="ECO:0000256" key="8">
    <source>
        <dbReference type="ARBA" id="ARBA00023125"/>
    </source>
</evidence>
<dbReference type="SUPFAM" id="SSF54277">
    <property type="entry name" value="CAD &amp; PB1 domains"/>
    <property type="match status" value="1"/>
</dbReference>
<evidence type="ECO:0000256" key="2">
    <source>
        <dbReference type="ARBA" id="ARBA00006991"/>
    </source>
</evidence>
<evidence type="ECO:0000256" key="12">
    <source>
        <dbReference type="SAM" id="MobiDB-lite"/>
    </source>
</evidence>
<dbReference type="PANTHER" id="PTHR24404:SF41">
    <property type="entry name" value="ZINC FINGER PROTEIN 613"/>
    <property type="match status" value="1"/>
</dbReference>